<comment type="caution">
    <text evidence="7">The sequence shown here is derived from an EMBL/GenBank/DDBJ whole genome shotgun (WGS) entry which is preliminary data.</text>
</comment>
<evidence type="ECO:0000256" key="1">
    <source>
        <dbReference type="ARBA" id="ARBA00022443"/>
    </source>
</evidence>
<feature type="compositionally biased region" description="Low complexity" evidence="3">
    <location>
        <begin position="668"/>
        <end position="681"/>
    </location>
</feature>
<evidence type="ECO:0000259" key="6">
    <source>
        <dbReference type="PROSITE" id="PS50105"/>
    </source>
</evidence>
<evidence type="ECO:0000313" key="8">
    <source>
        <dbReference type="Proteomes" id="UP000799429"/>
    </source>
</evidence>
<dbReference type="InterPro" id="IPR001660">
    <property type="entry name" value="SAM"/>
</dbReference>
<dbReference type="AlphaFoldDB" id="A0A9P4VRV6"/>
<dbReference type="PROSITE" id="PS50002">
    <property type="entry name" value="SH3"/>
    <property type="match status" value="1"/>
</dbReference>
<dbReference type="InterPro" id="IPR001849">
    <property type="entry name" value="PH_domain"/>
</dbReference>
<dbReference type="SUPFAM" id="SSF47769">
    <property type="entry name" value="SAM/Pointed domain"/>
    <property type="match status" value="1"/>
</dbReference>
<dbReference type="FunFam" id="1.10.150.50:FF:000082">
    <property type="entry name" value="Polarized growth protein boi2"/>
    <property type="match status" value="1"/>
</dbReference>
<dbReference type="GO" id="GO:0030036">
    <property type="term" value="P:actin cytoskeleton organization"/>
    <property type="evidence" value="ECO:0007669"/>
    <property type="project" value="TreeGrafter"/>
</dbReference>
<feature type="compositionally biased region" description="Low complexity" evidence="3">
    <location>
        <begin position="688"/>
        <end position="721"/>
    </location>
</feature>
<feature type="region of interest" description="Disordered" evidence="3">
    <location>
        <begin position="74"/>
        <end position="93"/>
    </location>
</feature>
<dbReference type="InterPro" id="IPR011993">
    <property type="entry name" value="PH-like_dom_sf"/>
</dbReference>
<dbReference type="GO" id="GO:0005886">
    <property type="term" value="C:plasma membrane"/>
    <property type="evidence" value="ECO:0007669"/>
    <property type="project" value="TreeGrafter"/>
</dbReference>
<evidence type="ECO:0000256" key="2">
    <source>
        <dbReference type="PROSITE-ProRule" id="PRU00192"/>
    </source>
</evidence>
<feature type="compositionally biased region" description="Polar residues" evidence="3">
    <location>
        <begin position="77"/>
        <end position="93"/>
    </location>
</feature>
<dbReference type="CDD" id="cd09535">
    <property type="entry name" value="SAM_BOI-like_fungal"/>
    <property type="match status" value="1"/>
</dbReference>
<gene>
    <name evidence="7" type="ORF">M501DRAFT_914248</name>
</gene>
<dbReference type="EMBL" id="MU006095">
    <property type="protein sequence ID" value="KAF2839247.1"/>
    <property type="molecule type" value="Genomic_DNA"/>
</dbReference>
<feature type="domain" description="SH3" evidence="4">
    <location>
        <begin position="11"/>
        <end position="75"/>
    </location>
</feature>
<feature type="compositionally biased region" description="Polar residues" evidence="3">
    <location>
        <begin position="535"/>
        <end position="545"/>
    </location>
</feature>
<dbReference type="InterPro" id="IPR013761">
    <property type="entry name" value="SAM/pointed_sf"/>
</dbReference>
<dbReference type="Pfam" id="PF14604">
    <property type="entry name" value="SH3_9"/>
    <property type="match status" value="1"/>
</dbReference>
<dbReference type="InterPro" id="IPR037370">
    <property type="entry name" value="Pleckstrin"/>
</dbReference>
<feature type="domain" description="SAM" evidence="6">
    <location>
        <begin position="250"/>
        <end position="316"/>
    </location>
</feature>
<accession>A0A9P4VRV6</accession>
<dbReference type="InterPro" id="IPR036028">
    <property type="entry name" value="SH3-like_dom_sf"/>
</dbReference>
<evidence type="ECO:0000313" key="7">
    <source>
        <dbReference type="EMBL" id="KAF2839247.1"/>
    </source>
</evidence>
<dbReference type="PROSITE" id="PS50003">
    <property type="entry name" value="PH_DOMAIN"/>
    <property type="match status" value="1"/>
</dbReference>
<dbReference type="SMART" id="SM00454">
    <property type="entry name" value="SAM"/>
    <property type="match status" value="1"/>
</dbReference>
<organism evidence="7 8">
    <name type="scientific">Patellaria atrata CBS 101060</name>
    <dbReference type="NCBI Taxonomy" id="1346257"/>
    <lineage>
        <taxon>Eukaryota</taxon>
        <taxon>Fungi</taxon>
        <taxon>Dikarya</taxon>
        <taxon>Ascomycota</taxon>
        <taxon>Pezizomycotina</taxon>
        <taxon>Dothideomycetes</taxon>
        <taxon>Dothideomycetes incertae sedis</taxon>
        <taxon>Patellariales</taxon>
        <taxon>Patellariaceae</taxon>
        <taxon>Patellaria</taxon>
    </lineage>
</organism>
<feature type="region of interest" description="Disordered" evidence="3">
    <location>
        <begin position="666"/>
        <end position="760"/>
    </location>
</feature>
<dbReference type="SUPFAM" id="SSF50729">
    <property type="entry name" value="PH domain-like"/>
    <property type="match status" value="1"/>
</dbReference>
<feature type="region of interest" description="Disordered" evidence="3">
    <location>
        <begin position="422"/>
        <end position="494"/>
    </location>
</feature>
<evidence type="ECO:0008006" key="9">
    <source>
        <dbReference type="Google" id="ProtNLM"/>
    </source>
</evidence>
<proteinExistence type="predicted"/>
<evidence type="ECO:0000259" key="5">
    <source>
        <dbReference type="PROSITE" id="PS50003"/>
    </source>
</evidence>
<dbReference type="SMART" id="SM00233">
    <property type="entry name" value="PH"/>
    <property type="match status" value="1"/>
</dbReference>
<feature type="region of interest" description="Disordered" evidence="3">
    <location>
        <begin position="583"/>
        <end position="613"/>
    </location>
</feature>
<protein>
    <recommendedName>
        <fullName evidence="9">Polarized growth protein Boi2</fullName>
    </recommendedName>
</protein>
<feature type="compositionally biased region" description="Polar residues" evidence="3">
    <location>
        <begin position="454"/>
        <end position="467"/>
    </location>
</feature>
<dbReference type="SUPFAM" id="SSF50044">
    <property type="entry name" value="SH3-domain"/>
    <property type="match status" value="1"/>
</dbReference>
<feature type="region of interest" description="Disordered" evidence="3">
    <location>
        <begin position="515"/>
        <end position="568"/>
    </location>
</feature>
<dbReference type="PANTHER" id="PTHR12092">
    <property type="entry name" value="PLECKSTRIN"/>
    <property type="match status" value="1"/>
</dbReference>
<keyword evidence="8" id="KW-1185">Reference proteome</keyword>
<dbReference type="CDD" id="cd13316">
    <property type="entry name" value="PH_Boi"/>
    <property type="match status" value="1"/>
</dbReference>
<dbReference type="Gene3D" id="1.10.150.50">
    <property type="entry name" value="Transcription Factor, Ets-1"/>
    <property type="match status" value="1"/>
</dbReference>
<dbReference type="Gene3D" id="2.30.29.30">
    <property type="entry name" value="Pleckstrin-homology domain (PH domain)/Phosphotyrosine-binding domain (PTB)"/>
    <property type="match status" value="1"/>
</dbReference>
<feature type="domain" description="PH" evidence="5">
    <location>
        <begin position="763"/>
        <end position="914"/>
    </location>
</feature>
<dbReference type="PANTHER" id="PTHR12092:SF16">
    <property type="entry name" value="PH DOMAIN-CONTAINING PROTEIN"/>
    <property type="match status" value="1"/>
</dbReference>
<evidence type="ECO:0000256" key="3">
    <source>
        <dbReference type="SAM" id="MobiDB-lite"/>
    </source>
</evidence>
<name>A0A9P4VRV6_9PEZI</name>
<dbReference type="PROSITE" id="PS50105">
    <property type="entry name" value="SAM_DOMAIN"/>
    <property type="match status" value="1"/>
</dbReference>
<reference evidence="7" key="1">
    <citation type="journal article" date="2020" name="Stud. Mycol.">
        <title>101 Dothideomycetes genomes: a test case for predicting lifestyles and emergence of pathogens.</title>
        <authorList>
            <person name="Haridas S."/>
            <person name="Albert R."/>
            <person name="Binder M."/>
            <person name="Bloem J."/>
            <person name="Labutti K."/>
            <person name="Salamov A."/>
            <person name="Andreopoulos B."/>
            <person name="Baker S."/>
            <person name="Barry K."/>
            <person name="Bills G."/>
            <person name="Bluhm B."/>
            <person name="Cannon C."/>
            <person name="Castanera R."/>
            <person name="Culley D."/>
            <person name="Daum C."/>
            <person name="Ezra D."/>
            <person name="Gonzalez J."/>
            <person name="Henrissat B."/>
            <person name="Kuo A."/>
            <person name="Liang C."/>
            <person name="Lipzen A."/>
            <person name="Lutzoni F."/>
            <person name="Magnuson J."/>
            <person name="Mondo S."/>
            <person name="Nolan M."/>
            <person name="Ohm R."/>
            <person name="Pangilinan J."/>
            <person name="Park H.-J."/>
            <person name="Ramirez L."/>
            <person name="Alfaro M."/>
            <person name="Sun H."/>
            <person name="Tritt A."/>
            <person name="Yoshinaga Y."/>
            <person name="Zwiers L.-H."/>
            <person name="Turgeon B."/>
            <person name="Goodwin S."/>
            <person name="Spatafora J."/>
            <person name="Crous P."/>
            <person name="Grigoriev I."/>
        </authorList>
    </citation>
    <scope>NUCLEOTIDE SEQUENCE</scope>
    <source>
        <strain evidence="7">CBS 101060</strain>
    </source>
</reference>
<feature type="compositionally biased region" description="Polar residues" evidence="3">
    <location>
        <begin position="553"/>
        <end position="567"/>
    </location>
</feature>
<dbReference type="Pfam" id="PF00169">
    <property type="entry name" value="PH"/>
    <property type="match status" value="1"/>
</dbReference>
<evidence type="ECO:0000259" key="4">
    <source>
        <dbReference type="PROSITE" id="PS50002"/>
    </source>
</evidence>
<dbReference type="Gene3D" id="2.30.30.40">
    <property type="entry name" value="SH3 Domains"/>
    <property type="match status" value="1"/>
</dbReference>
<dbReference type="InterPro" id="IPR001452">
    <property type="entry name" value="SH3_domain"/>
</dbReference>
<feature type="compositionally biased region" description="Polar residues" evidence="3">
    <location>
        <begin position="338"/>
        <end position="355"/>
    </location>
</feature>
<dbReference type="OrthoDB" id="73680at2759"/>
<feature type="compositionally biased region" description="Polar residues" evidence="3">
    <location>
        <begin position="320"/>
        <end position="329"/>
    </location>
</feature>
<dbReference type="Proteomes" id="UP000799429">
    <property type="component" value="Unassembled WGS sequence"/>
</dbReference>
<dbReference type="SMART" id="SM00326">
    <property type="entry name" value="SH3"/>
    <property type="match status" value="1"/>
</dbReference>
<feature type="compositionally biased region" description="Polar residues" evidence="3">
    <location>
        <begin position="371"/>
        <end position="396"/>
    </location>
</feature>
<sequence length="949" mass="102427">MATKQQMDQAQPGDILMVIHDFVARTVDELSLARGDRIELIERDDEFGDAWFLGKHLQNGNTGLFPEVYTTPAPKPTLNSASHQRNNTQTSIKSAAHSFTQKAEDEIPPPYVQGSQSSIVPEGNNVYSSPPIVEEISPSPPIATTLPLQASFPQPEAQPSAAAGAASRSLSMAMTAAQTSPVMNETLSVIDEHITDMNTPRHSLITLERRGNDSGSEYSSHLDHRLSYINGHETDEEEQTVHTEEEVSQWSPDMVAGYLEDNGVEKRHCEVFIEQEISGEVLLGMDQSSIFLKEFDLGPVGRRLRTWHKIKALQQEVKASKTSKPTSRVGSVIHTNEDSTAGADSNRNRSTSMTTVLPRIPSLRESPKSPPSRQNTVRQSSQDSGMASRVNMTPSPSLDGPGPTRPSAASVRNMNHNRRHSSIDFAANGPSKSTESFKISAPPQPIGHRKQASIDRSWTMSGRQSAAGNGRATPSMHSHSHSHSHSISTAGPKYEPMSELGLTVVSSAELDRGYFSGNEVDNRKSGRNVLRKNTAGHSRNSSFNTEGKRRSGYSHSRMGSTDSTARDNASLLGGAKSIYYSPSQKKSNRVASETQLRPLSSGRDMSPTVTKLDYGHSPSIDAVAFSPALGSEASSTGQPSPVAHSSFFKGRALGLRAISDAITGGEKAAASSPTTSIPSPIKESPLQSPIRTGSSTPSGTSKSFDFDPAASSVARSTTASSGGHTPISATTTTSTRRGAKSKKATSAYTRGLQKKTPKEQMEGCDFSGWMKKRSSNLMTTWKSRLFVLRGRRLSYYYSENDTEEKGLIDISGHRVLPANEERLTGLHASLTGAASPPISPQPGTGQVFSSIAGAVVAPSPTTKPTTSMFIFKLVPPRNGLSKGVNFTKPTVHYFAVESLELGRLWMAAMMKATIDRDIGVKVVSTYNQKTISLAKARAMRQRPPALRDD</sequence>
<feature type="non-terminal residue" evidence="7">
    <location>
        <position position="949"/>
    </location>
</feature>
<keyword evidence="1 2" id="KW-0728">SH3 domain</keyword>
<feature type="region of interest" description="Disordered" evidence="3">
    <location>
        <begin position="316"/>
        <end position="410"/>
    </location>
</feature>
<feature type="compositionally biased region" description="Polar residues" evidence="3">
    <location>
        <begin position="583"/>
        <end position="598"/>
    </location>
</feature>